<dbReference type="Proteomes" id="UP000199239">
    <property type="component" value="Unassembled WGS sequence"/>
</dbReference>
<keyword evidence="1" id="KW-1133">Transmembrane helix</keyword>
<dbReference type="AlphaFoldDB" id="A0A1I6S5M1"/>
<feature type="transmembrane region" description="Helical" evidence="1">
    <location>
        <begin position="20"/>
        <end position="41"/>
    </location>
</feature>
<evidence type="ECO:0000313" key="3">
    <source>
        <dbReference type="Proteomes" id="UP000199239"/>
    </source>
</evidence>
<keyword evidence="3" id="KW-1185">Reference proteome</keyword>
<protein>
    <submittedName>
        <fullName evidence="2">Uncharacterized protein</fullName>
    </submittedName>
</protein>
<proteinExistence type="predicted"/>
<dbReference type="STRING" id="394264.SAMN04488040_1747"/>
<name>A0A1I6S5M1_9RHOB</name>
<sequence length="79" mass="8360">MSAPDTNIDKQEHQHKPALLGIRGAMIFGVLMVMLLLFFVVDNGREDMATEASVIEQDAGAASVDATAEPVGTVTTDSN</sequence>
<keyword evidence="1" id="KW-0472">Membrane</keyword>
<gene>
    <name evidence="2" type="ORF">SAMN04488040_1747</name>
</gene>
<accession>A0A1I6S5M1</accession>
<reference evidence="3" key="1">
    <citation type="submission" date="2016-10" db="EMBL/GenBank/DDBJ databases">
        <authorList>
            <person name="Varghese N."/>
            <person name="Submissions S."/>
        </authorList>
    </citation>
    <scope>NUCLEOTIDE SEQUENCE [LARGE SCALE GENOMIC DNA]</scope>
    <source>
        <strain evidence="3">DSM 23422</strain>
    </source>
</reference>
<evidence type="ECO:0000313" key="2">
    <source>
        <dbReference type="EMBL" id="SFS72242.1"/>
    </source>
</evidence>
<dbReference type="EMBL" id="FPAJ01000002">
    <property type="protein sequence ID" value="SFS72242.1"/>
    <property type="molecule type" value="Genomic_DNA"/>
</dbReference>
<keyword evidence="1" id="KW-0812">Transmembrane</keyword>
<organism evidence="2 3">
    <name type="scientific">Sulfitobacter marinus</name>
    <dbReference type="NCBI Taxonomy" id="394264"/>
    <lineage>
        <taxon>Bacteria</taxon>
        <taxon>Pseudomonadati</taxon>
        <taxon>Pseudomonadota</taxon>
        <taxon>Alphaproteobacteria</taxon>
        <taxon>Rhodobacterales</taxon>
        <taxon>Roseobacteraceae</taxon>
        <taxon>Sulfitobacter</taxon>
    </lineage>
</organism>
<evidence type="ECO:0000256" key="1">
    <source>
        <dbReference type="SAM" id="Phobius"/>
    </source>
</evidence>
<dbReference type="OrthoDB" id="7779177at2"/>